<evidence type="ECO:0000313" key="2">
    <source>
        <dbReference type="Proteomes" id="UP000663671"/>
    </source>
</evidence>
<dbReference type="VEuPathDB" id="FungiDB:I7I51_06822"/>
<name>A0A8A1MIS2_AJECA</name>
<organism evidence="1 2">
    <name type="scientific">Ajellomyces capsulatus</name>
    <name type="common">Darling's disease fungus</name>
    <name type="synonym">Histoplasma capsulatum</name>
    <dbReference type="NCBI Taxonomy" id="5037"/>
    <lineage>
        <taxon>Eukaryota</taxon>
        <taxon>Fungi</taxon>
        <taxon>Dikarya</taxon>
        <taxon>Ascomycota</taxon>
        <taxon>Pezizomycotina</taxon>
        <taxon>Eurotiomycetes</taxon>
        <taxon>Eurotiomycetidae</taxon>
        <taxon>Onygenales</taxon>
        <taxon>Ajellomycetaceae</taxon>
        <taxon>Histoplasma</taxon>
    </lineage>
</organism>
<protein>
    <submittedName>
        <fullName evidence="1">Uncharacterized protein</fullName>
    </submittedName>
</protein>
<evidence type="ECO:0000313" key="1">
    <source>
        <dbReference type="EMBL" id="QSS65971.1"/>
    </source>
</evidence>
<accession>A0A8A1MIS2</accession>
<dbReference type="AlphaFoldDB" id="A0A8A1MIS2"/>
<dbReference type="OrthoDB" id="10625422at2759"/>
<proteinExistence type="predicted"/>
<reference evidence="1" key="1">
    <citation type="submission" date="2021-01" db="EMBL/GenBank/DDBJ databases">
        <title>Chromosome-level genome assembly of a human fungal pathogen reveals clustering of transcriptionally co-regulated genes.</title>
        <authorList>
            <person name="Voorhies M."/>
            <person name="Cohen S."/>
            <person name="Shea T.P."/>
            <person name="Petrus S."/>
            <person name="Munoz J.F."/>
            <person name="Poplawski S."/>
            <person name="Goldman W.E."/>
            <person name="Michael T."/>
            <person name="Cuomo C.A."/>
            <person name="Sil A."/>
            <person name="Beyhan S."/>
        </authorList>
    </citation>
    <scope>NUCLEOTIDE SEQUENCE</scope>
    <source>
        <strain evidence="1">WU24</strain>
    </source>
</reference>
<sequence length="184" mass="20671">MPMPLSLLVLDYCPSDYPEYRQGGILEFSSRPPADTLLAFATKVEKFRCTTSKALSSLYATLREREQRQQRPWMTASTTQLLTYSSASSVTSFSDWLRFRARVANAEGQLRPSSSRCSPSPSRFIYRRIFDLTHVAYPLPLHAHFLPASNLLMAGGLACHHPKAARFPEKSAPAHKEIPLLSRA</sequence>
<gene>
    <name evidence="1" type="ORF">I7I51_06822</name>
</gene>
<dbReference type="EMBL" id="CP069115">
    <property type="protein sequence ID" value="QSS65971.1"/>
    <property type="molecule type" value="Genomic_DNA"/>
</dbReference>
<dbReference type="Proteomes" id="UP000663671">
    <property type="component" value="Chromosome 3"/>
</dbReference>